<protein>
    <submittedName>
        <fullName evidence="3">Uncharacterized protein</fullName>
    </submittedName>
</protein>
<evidence type="ECO:0000256" key="1">
    <source>
        <dbReference type="SAM" id="MobiDB-lite"/>
    </source>
</evidence>
<proteinExistence type="predicted"/>
<keyword evidence="4" id="KW-1185">Reference proteome</keyword>
<evidence type="ECO:0000313" key="3">
    <source>
        <dbReference type="EMBL" id="TKA28240.1"/>
    </source>
</evidence>
<gene>
    <name evidence="3" type="ORF">B0A50_04212</name>
</gene>
<organism evidence="3 4">
    <name type="scientific">Salinomyces thailandicus</name>
    <dbReference type="NCBI Taxonomy" id="706561"/>
    <lineage>
        <taxon>Eukaryota</taxon>
        <taxon>Fungi</taxon>
        <taxon>Dikarya</taxon>
        <taxon>Ascomycota</taxon>
        <taxon>Pezizomycotina</taxon>
        <taxon>Dothideomycetes</taxon>
        <taxon>Dothideomycetidae</taxon>
        <taxon>Mycosphaerellales</taxon>
        <taxon>Teratosphaeriaceae</taxon>
        <taxon>Salinomyces</taxon>
    </lineage>
</organism>
<feature type="chain" id="PRO_5020945884" evidence="2">
    <location>
        <begin position="21"/>
        <end position="150"/>
    </location>
</feature>
<reference evidence="3 4" key="1">
    <citation type="submission" date="2017-03" db="EMBL/GenBank/DDBJ databases">
        <title>Genomes of endolithic fungi from Antarctica.</title>
        <authorList>
            <person name="Coleine C."/>
            <person name="Masonjones S."/>
            <person name="Stajich J.E."/>
        </authorList>
    </citation>
    <scope>NUCLEOTIDE SEQUENCE [LARGE SCALE GENOMIC DNA]</scope>
    <source>
        <strain evidence="3 4">CCFEE 6315</strain>
    </source>
</reference>
<comment type="caution">
    <text evidence="3">The sequence shown here is derived from an EMBL/GenBank/DDBJ whole genome shotgun (WGS) entry which is preliminary data.</text>
</comment>
<sequence length="150" mass="15437">MRIDAAVVAAVVLLVATGKAQVSSRPESSAALTSSVSSSDESSRVPNTNISTVAGPGDPNIAAMFDGSYRGPLLPALVPTPAREYRRQAAASSSTVNYAAATVPVCPAYNGSLYADDNGANYIVNCGYSNTGSNEIRKGLQEASTHRESP</sequence>
<dbReference type="Proteomes" id="UP000308549">
    <property type="component" value="Unassembled WGS sequence"/>
</dbReference>
<evidence type="ECO:0000313" key="4">
    <source>
        <dbReference type="Proteomes" id="UP000308549"/>
    </source>
</evidence>
<feature type="compositionally biased region" description="Low complexity" evidence="1">
    <location>
        <begin position="28"/>
        <end position="40"/>
    </location>
</feature>
<dbReference type="OrthoDB" id="3826420at2759"/>
<dbReference type="EMBL" id="NAJL01000019">
    <property type="protein sequence ID" value="TKA28240.1"/>
    <property type="molecule type" value="Genomic_DNA"/>
</dbReference>
<feature type="signal peptide" evidence="2">
    <location>
        <begin position="1"/>
        <end position="20"/>
    </location>
</feature>
<dbReference type="AlphaFoldDB" id="A0A4U0U047"/>
<keyword evidence="2" id="KW-0732">Signal</keyword>
<accession>A0A4U0U047</accession>
<name>A0A4U0U047_9PEZI</name>
<feature type="region of interest" description="Disordered" evidence="1">
    <location>
        <begin position="26"/>
        <end position="57"/>
    </location>
</feature>
<evidence type="ECO:0000256" key="2">
    <source>
        <dbReference type="SAM" id="SignalP"/>
    </source>
</evidence>